<dbReference type="Gene3D" id="3.30.540.10">
    <property type="entry name" value="Fructose-1,6-Bisphosphatase, subunit A, domain 1"/>
    <property type="match status" value="1"/>
</dbReference>
<dbReference type="InterPro" id="IPR020550">
    <property type="entry name" value="Inositol_monophosphatase_CS"/>
</dbReference>
<name>A0A8J7IPL8_9RHOB</name>
<dbReference type="Proteomes" id="UP000640583">
    <property type="component" value="Unassembled WGS sequence"/>
</dbReference>
<dbReference type="EMBL" id="JADCKQ010000011">
    <property type="protein sequence ID" value="MBI1494761.1"/>
    <property type="molecule type" value="Genomic_DNA"/>
</dbReference>
<dbReference type="GO" id="GO:0007165">
    <property type="term" value="P:signal transduction"/>
    <property type="evidence" value="ECO:0007669"/>
    <property type="project" value="TreeGrafter"/>
</dbReference>
<feature type="binding site" evidence="4">
    <location>
        <position position="206"/>
    </location>
    <ligand>
        <name>Mg(2+)</name>
        <dbReference type="ChEBI" id="CHEBI:18420"/>
        <label>1</label>
        <note>catalytic</note>
    </ligand>
</feature>
<keyword evidence="6" id="KW-1185">Reference proteome</keyword>
<evidence type="ECO:0000256" key="2">
    <source>
        <dbReference type="ARBA" id="ARBA00022723"/>
    </source>
</evidence>
<feature type="binding site" evidence="4">
    <location>
        <position position="85"/>
    </location>
    <ligand>
        <name>Mg(2+)</name>
        <dbReference type="ChEBI" id="CHEBI:18420"/>
        <label>1</label>
        <note>catalytic</note>
    </ligand>
</feature>
<proteinExistence type="inferred from homology"/>
<feature type="binding site" evidence="4">
    <location>
        <position position="88"/>
    </location>
    <ligand>
        <name>Mg(2+)</name>
        <dbReference type="ChEBI" id="CHEBI:18420"/>
        <label>1</label>
        <note>catalytic</note>
    </ligand>
</feature>
<dbReference type="SUPFAM" id="SSF56655">
    <property type="entry name" value="Carbohydrate phosphatase"/>
    <property type="match status" value="1"/>
</dbReference>
<dbReference type="PRINTS" id="PR00377">
    <property type="entry name" value="IMPHPHTASES"/>
</dbReference>
<dbReference type="Pfam" id="PF00459">
    <property type="entry name" value="Inositol_P"/>
    <property type="match status" value="1"/>
</dbReference>
<dbReference type="PANTHER" id="PTHR20854:SF4">
    <property type="entry name" value="INOSITOL-1-MONOPHOSPHATASE-RELATED"/>
    <property type="match status" value="1"/>
</dbReference>
<evidence type="ECO:0000256" key="3">
    <source>
        <dbReference type="ARBA" id="ARBA00022842"/>
    </source>
</evidence>
<comment type="similarity">
    <text evidence="1">Belongs to the inositol monophosphatase superfamily.</text>
</comment>
<sequence length="263" mass="28811">MPVADLNLLRDAALASGDIARKFWQKDPDVTDKPDGAGPVTEADLAIDRMLHTELRRVRPDYGWLSEETEDDSARLNHDRVFIIDPIDGTRAFIQGEKSFSHSLAIAEKGEVIAAAVYLPIRDEMYLAHRDGTATLNGAPIQATPAPMQGAKVLGAKPNFAPEHWQNDETPPIERHFRSSLAWRLCLVAEGRFDGMITNRATWEWDVAAGSLIAELAGAQVTDLAGGKARFNNPHPKLRGMLAAGPELHDGLITRIKPTSIPD</sequence>
<evidence type="ECO:0000256" key="4">
    <source>
        <dbReference type="PIRSR" id="PIRSR600760-2"/>
    </source>
</evidence>
<feature type="binding site" evidence="4">
    <location>
        <position position="67"/>
    </location>
    <ligand>
        <name>Mg(2+)</name>
        <dbReference type="ChEBI" id="CHEBI:18420"/>
        <label>1</label>
        <note>catalytic</note>
    </ligand>
</feature>
<keyword evidence="3 4" id="KW-0460">Magnesium</keyword>
<protein>
    <submittedName>
        <fullName evidence="5">3'(2'),5'-bisphosphate nucleotidase CysQ</fullName>
    </submittedName>
</protein>
<accession>A0A8J7IPL8</accession>
<dbReference type="GO" id="GO:0046872">
    <property type="term" value="F:metal ion binding"/>
    <property type="evidence" value="ECO:0007669"/>
    <property type="project" value="UniProtKB-KW"/>
</dbReference>
<keyword evidence="2 4" id="KW-0479">Metal-binding</keyword>
<gene>
    <name evidence="5" type="ORF">H1D41_14030</name>
</gene>
<dbReference type="GO" id="GO:0006020">
    <property type="term" value="P:inositol metabolic process"/>
    <property type="evidence" value="ECO:0007669"/>
    <property type="project" value="TreeGrafter"/>
</dbReference>
<comment type="caution">
    <text evidence="5">The sequence shown here is derived from an EMBL/GenBank/DDBJ whole genome shotgun (WGS) entry which is preliminary data.</text>
</comment>
<dbReference type="RefSeq" id="WP_228849510.1">
    <property type="nucleotide sequence ID" value="NZ_JADCKQ010000011.1"/>
</dbReference>
<evidence type="ECO:0000256" key="1">
    <source>
        <dbReference type="ARBA" id="ARBA00009759"/>
    </source>
</evidence>
<organism evidence="5 6">
    <name type="scientific">Halocynthiibacter styelae</name>
    <dbReference type="NCBI Taxonomy" id="2761955"/>
    <lineage>
        <taxon>Bacteria</taxon>
        <taxon>Pseudomonadati</taxon>
        <taxon>Pseudomonadota</taxon>
        <taxon>Alphaproteobacteria</taxon>
        <taxon>Rhodobacterales</taxon>
        <taxon>Paracoccaceae</taxon>
        <taxon>Halocynthiibacter</taxon>
    </lineage>
</organism>
<comment type="cofactor">
    <cofactor evidence="4">
        <name>Mg(2+)</name>
        <dbReference type="ChEBI" id="CHEBI:18420"/>
    </cofactor>
</comment>
<dbReference type="GO" id="GO:0008934">
    <property type="term" value="F:inositol monophosphate 1-phosphatase activity"/>
    <property type="evidence" value="ECO:0007669"/>
    <property type="project" value="TreeGrafter"/>
</dbReference>
<dbReference type="Gene3D" id="3.40.190.80">
    <property type="match status" value="1"/>
</dbReference>
<dbReference type="GO" id="GO:0046854">
    <property type="term" value="P:phosphatidylinositol phosphate biosynthetic process"/>
    <property type="evidence" value="ECO:0007669"/>
    <property type="project" value="InterPro"/>
</dbReference>
<feature type="binding site" evidence="4">
    <location>
        <position position="87"/>
    </location>
    <ligand>
        <name>Mg(2+)</name>
        <dbReference type="ChEBI" id="CHEBI:18420"/>
        <label>1</label>
        <note>catalytic</note>
    </ligand>
</feature>
<dbReference type="PROSITE" id="PS00630">
    <property type="entry name" value="IMP_2"/>
    <property type="match status" value="1"/>
</dbReference>
<evidence type="ECO:0000313" key="6">
    <source>
        <dbReference type="Proteomes" id="UP000640583"/>
    </source>
</evidence>
<reference evidence="5" key="1">
    <citation type="submission" date="2020-10" db="EMBL/GenBank/DDBJ databases">
        <title>Paenihalocynthiibacter styelae gen. nov., sp. nov., isolated from stalked sea squirt Styela clava.</title>
        <authorList>
            <person name="Kim Y.-O."/>
            <person name="Yoon J.-H."/>
        </authorList>
    </citation>
    <scope>NUCLEOTIDE SEQUENCE</scope>
    <source>
        <strain evidence="5">MYP1-1</strain>
    </source>
</reference>
<dbReference type="PANTHER" id="PTHR20854">
    <property type="entry name" value="INOSITOL MONOPHOSPHATASE"/>
    <property type="match status" value="1"/>
</dbReference>
<evidence type="ECO:0000313" key="5">
    <source>
        <dbReference type="EMBL" id="MBI1494761.1"/>
    </source>
</evidence>
<dbReference type="CDD" id="cd01638">
    <property type="entry name" value="CysQ"/>
    <property type="match status" value="1"/>
</dbReference>
<dbReference type="AlphaFoldDB" id="A0A8J7IPL8"/>
<dbReference type="InterPro" id="IPR000760">
    <property type="entry name" value="Inositol_monophosphatase-like"/>
</dbReference>